<dbReference type="GO" id="GO:0003989">
    <property type="term" value="F:acetyl-CoA carboxylase activity"/>
    <property type="evidence" value="ECO:0007669"/>
    <property type="project" value="InterPro"/>
</dbReference>
<dbReference type="GO" id="GO:0004658">
    <property type="term" value="F:propionyl-CoA carboxylase activity"/>
    <property type="evidence" value="ECO:0007669"/>
    <property type="project" value="InterPro"/>
</dbReference>
<dbReference type="RefSeq" id="WP_189533748.1">
    <property type="nucleotide sequence ID" value="NZ_BMSV01000005.1"/>
</dbReference>
<dbReference type="AlphaFoldDB" id="A0A918EKX2"/>
<dbReference type="InterPro" id="IPR032716">
    <property type="entry name" value="ACC_epsilon"/>
</dbReference>
<keyword evidence="2" id="KW-1185">Reference proteome</keyword>
<name>A0A918EKX2_9ACTN</name>
<dbReference type="EMBL" id="BMSV01000005">
    <property type="protein sequence ID" value="GGQ08896.1"/>
    <property type="molecule type" value="Genomic_DNA"/>
</dbReference>
<evidence type="ECO:0008006" key="3">
    <source>
        <dbReference type="Google" id="ProtNLM"/>
    </source>
</evidence>
<proteinExistence type="predicted"/>
<reference evidence="1" key="1">
    <citation type="journal article" date="2014" name="Int. J. Syst. Evol. Microbiol.">
        <title>Complete genome sequence of Corynebacterium casei LMG S-19264T (=DSM 44701T), isolated from a smear-ripened cheese.</title>
        <authorList>
            <consortium name="US DOE Joint Genome Institute (JGI-PGF)"/>
            <person name="Walter F."/>
            <person name="Albersmeier A."/>
            <person name="Kalinowski J."/>
            <person name="Ruckert C."/>
        </authorList>
    </citation>
    <scope>NUCLEOTIDE SEQUENCE</scope>
    <source>
        <strain evidence="1">JCM 4335</strain>
    </source>
</reference>
<reference evidence="1" key="2">
    <citation type="submission" date="2020-09" db="EMBL/GenBank/DDBJ databases">
        <authorList>
            <person name="Sun Q."/>
            <person name="Ohkuma M."/>
        </authorList>
    </citation>
    <scope>NUCLEOTIDE SEQUENCE</scope>
    <source>
        <strain evidence="1">JCM 4335</strain>
    </source>
</reference>
<organism evidence="1 2">
    <name type="scientific">Streptomyces roseolilacinus</name>
    <dbReference type="NCBI Taxonomy" id="66904"/>
    <lineage>
        <taxon>Bacteria</taxon>
        <taxon>Bacillati</taxon>
        <taxon>Actinomycetota</taxon>
        <taxon>Actinomycetes</taxon>
        <taxon>Kitasatosporales</taxon>
        <taxon>Streptomycetaceae</taxon>
        <taxon>Streptomyces</taxon>
    </lineage>
</organism>
<comment type="caution">
    <text evidence="1">The sequence shown here is derived from an EMBL/GenBank/DDBJ whole genome shotgun (WGS) entry which is preliminary data.</text>
</comment>
<protein>
    <recommendedName>
        <fullName evidence="3">Acyl-CoA carboxylase subunit epsilon</fullName>
    </recommendedName>
</protein>
<dbReference type="Pfam" id="PF13822">
    <property type="entry name" value="ACC_epsilon"/>
    <property type="match status" value="1"/>
</dbReference>
<evidence type="ECO:0000313" key="2">
    <source>
        <dbReference type="Proteomes" id="UP000654123"/>
    </source>
</evidence>
<gene>
    <name evidence="1" type="ORF">GCM10010249_29200</name>
</gene>
<dbReference type="Proteomes" id="UP000654123">
    <property type="component" value="Unassembled WGS sequence"/>
</dbReference>
<accession>A0A918EKX2</accession>
<evidence type="ECO:0000313" key="1">
    <source>
        <dbReference type="EMBL" id="GGQ08896.1"/>
    </source>
</evidence>
<sequence>MRHHLRIVHGSPTSAELAAVTAVLGALVHGGEHTAGHPHRRSPRAEWDRHWHPHPLPHSWCTRAARRTFGRP</sequence>